<feature type="transmembrane region" description="Helical" evidence="1">
    <location>
        <begin position="254"/>
        <end position="277"/>
    </location>
</feature>
<keyword evidence="3" id="KW-1185">Reference proteome</keyword>
<keyword evidence="1" id="KW-1133">Transmembrane helix</keyword>
<name>A0A1S7FQE0_9LIST</name>
<keyword evidence="1" id="KW-0472">Membrane</keyword>
<dbReference type="Proteomes" id="UP000223060">
    <property type="component" value="Chromosome"/>
</dbReference>
<accession>A0A1S7FQE0</accession>
<dbReference type="AlphaFoldDB" id="A0A1S7FQE0"/>
<evidence type="ECO:0000313" key="2">
    <source>
        <dbReference type="EMBL" id="AQY49614.1"/>
    </source>
</evidence>
<proteinExistence type="predicted"/>
<keyword evidence="1" id="KW-0812">Transmembrane</keyword>
<organism evidence="2 3">
    <name type="scientific">Listeria weihenstephanensis</name>
    <dbReference type="NCBI Taxonomy" id="1006155"/>
    <lineage>
        <taxon>Bacteria</taxon>
        <taxon>Bacillati</taxon>
        <taxon>Bacillota</taxon>
        <taxon>Bacilli</taxon>
        <taxon>Bacillales</taxon>
        <taxon>Listeriaceae</taxon>
        <taxon>Listeria</taxon>
    </lineage>
</organism>
<feature type="transmembrane region" description="Helical" evidence="1">
    <location>
        <begin position="12"/>
        <end position="32"/>
    </location>
</feature>
<dbReference type="RefSeq" id="WP_036061021.1">
    <property type="nucleotide sequence ID" value="NZ_CP011102.1"/>
</dbReference>
<feature type="transmembrane region" description="Helical" evidence="1">
    <location>
        <begin position="345"/>
        <end position="365"/>
    </location>
</feature>
<evidence type="ECO:0000313" key="3">
    <source>
        <dbReference type="Proteomes" id="UP000223060"/>
    </source>
</evidence>
<dbReference type="EMBL" id="CP011102">
    <property type="protein sequence ID" value="AQY49614.1"/>
    <property type="molecule type" value="Genomic_DNA"/>
</dbReference>
<evidence type="ECO:0008006" key="4">
    <source>
        <dbReference type="Google" id="ProtNLM"/>
    </source>
</evidence>
<dbReference type="KEGG" id="lwi:UE46_00055"/>
<evidence type="ECO:0000256" key="1">
    <source>
        <dbReference type="SAM" id="Phobius"/>
    </source>
</evidence>
<reference evidence="3" key="1">
    <citation type="submission" date="2015-03" db="EMBL/GenBank/DDBJ databases">
        <authorList>
            <person name="Ferrari E."/>
            <person name="Walter M.C."/>
            <person name="Huptas C."/>
            <person name="Scherer S."/>
            <person name="Mueller-Herbst S."/>
        </authorList>
    </citation>
    <scope>NUCLEOTIDE SEQUENCE [LARGE SCALE GENOMIC DNA]</scope>
    <source>
        <strain evidence="3">LWP01</strain>
    </source>
</reference>
<gene>
    <name evidence="2" type="ORF">UE46_00055</name>
</gene>
<protein>
    <recommendedName>
        <fullName evidence="4">ABC3 transporter permease protein domain-containing protein</fullName>
    </recommendedName>
</protein>
<sequence length="380" mass="43443">MHVFAKISRHPLLAILITILISFMMVQVYVFLFKFTEYENMKVDKVERLDGVWGYQFALLPDRDGKKRPSDFEAYLLKHDIVYTKSNYLLAELDLNDSYQVVSLQHNSELSKLSISDGRNFKNDDFKKAENFAAILDETLMDKTVLGQKMSAVLTTQNGSKKNISIKIVGYIEKNSAFPTMNSSGMVSINNIYVAMPDRDIPLNDTSFTVQVNKRAQKLLSQYEEKLFGSDYDLSKTNKALDVSFSNESMQDAIYFELVQALIFVAFTFLVVIQFFYRKLDLERKENGIHLLCGASKGDIIRRLGYELLSYFGTALAISMAYIMISKTTFKVVIEPIIVNFSTCHMLQFMTFNVVLITVIMLLIARKVIREHAINLITKG</sequence>
<feature type="transmembrane region" description="Helical" evidence="1">
    <location>
        <begin position="308"/>
        <end position="325"/>
    </location>
</feature>